<sequence>MKIAYVLADPGIGIFGTKGASVHAQEIIRALRQLGHEVTVFCTKRGNKHGEPETEFVPGDLRDLPVFVVPVAGVKGAAAREQAVLRTSHRMADLVIEGGFDLIYERYSLFSTAGATATRQTGAPLIVEVNSPLLAEQSTHRSLHDSDTAMQTTLQTFAAAALLSCVSTPVADWVRCLIAPDSSSGTPQIQVSPNGVNTQRFSPRPVSETTDDAENSPFTVGFLGTLKPWHGTETLLEAFASAPATGRNSWRCEILGDGPQRQQLEDLAAQLGIRDQIIFHGAAAPEEVPQVLSRWDVGVAPYPATQQSSTHYFSPLKIYEYLAAGLPVIASEVGEIPSVIDHGRTGLLAPGSDTGSLAAALAQLAGDRQRRQSMGAAARAEAEQKHSWLARTTDILRAAGLPAPLAAQEVAT</sequence>
<keyword evidence="7" id="KW-1185">Reference proteome</keyword>
<organism evidence="6 7">
    <name type="scientific">Nesterenkonia sedimenti</name>
    <dbReference type="NCBI Taxonomy" id="1463632"/>
    <lineage>
        <taxon>Bacteria</taxon>
        <taxon>Bacillati</taxon>
        <taxon>Actinomycetota</taxon>
        <taxon>Actinomycetes</taxon>
        <taxon>Micrococcales</taxon>
        <taxon>Micrococcaceae</taxon>
        <taxon>Nesterenkonia</taxon>
    </lineage>
</organism>
<protein>
    <submittedName>
        <fullName evidence="6">Glycosyltransferase family 4 protein</fullName>
    </submittedName>
</protein>
<dbReference type="CDD" id="cd03801">
    <property type="entry name" value="GT4_PimA-like"/>
    <property type="match status" value="1"/>
</dbReference>
<dbReference type="InterPro" id="IPR001296">
    <property type="entry name" value="Glyco_trans_1"/>
</dbReference>
<dbReference type="InterPro" id="IPR028098">
    <property type="entry name" value="Glyco_trans_4-like_N"/>
</dbReference>
<evidence type="ECO:0000256" key="3">
    <source>
        <dbReference type="SAM" id="MobiDB-lite"/>
    </source>
</evidence>
<proteinExistence type="predicted"/>
<evidence type="ECO:0000259" key="5">
    <source>
        <dbReference type="Pfam" id="PF13439"/>
    </source>
</evidence>
<dbReference type="PANTHER" id="PTHR12526:SF510">
    <property type="entry name" value="D-INOSITOL 3-PHOSPHATE GLYCOSYLTRANSFERASE"/>
    <property type="match status" value="1"/>
</dbReference>
<dbReference type="GO" id="GO:0016757">
    <property type="term" value="F:glycosyltransferase activity"/>
    <property type="evidence" value="ECO:0007669"/>
    <property type="project" value="UniProtKB-KW"/>
</dbReference>
<keyword evidence="1" id="KW-0328">Glycosyltransferase</keyword>
<gene>
    <name evidence="6" type="ORF">HGQ17_14355</name>
</gene>
<dbReference type="Pfam" id="PF00534">
    <property type="entry name" value="Glycos_transf_1"/>
    <property type="match status" value="1"/>
</dbReference>
<dbReference type="PANTHER" id="PTHR12526">
    <property type="entry name" value="GLYCOSYLTRANSFERASE"/>
    <property type="match status" value="1"/>
</dbReference>
<dbReference type="SUPFAM" id="SSF53756">
    <property type="entry name" value="UDP-Glycosyltransferase/glycogen phosphorylase"/>
    <property type="match status" value="1"/>
</dbReference>
<name>A0A7X8TM91_9MICC</name>
<evidence type="ECO:0000313" key="7">
    <source>
        <dbReference type="Proteomes" id="UP000523139"/>
    </source>
</evidence>
<comment type="caution">
    <text evidence="6">The sequence shown here is derived from an EMBL/GenBank/DDBJ whole genome shotgun (WGS) entry which is preliminary data.</text>
</comment>
<dbReference type="EMBL" id="JABAHY010000025">
    <property type="protein sequence ID" value="NLS11159.1"/>
    <property type="molecule type" value="Genomic_DNA"/>
</dbReference>
<dbReference type="AlphaFoldDB" id="A0A7X8TM91"/>
<feature type="compositionally biased region" description="Polar residues" evidence="3">
    <location>
        <begin position="183"/>
        <end position="201"/>
    </location>
</feature>
<accession>A0A7X8TM91</accession>
<evidence type="ECO:0000259" key="4">
    <source>
        <dbReference type="Pfam" id="PF00534"/>
    </source>
</evidence>
<evidence type="ECO:0000256" key="1">
    <source>
        <dbReference type="ARBA" id="ARBA00022676"/>
    </source>
</evidence>
<dbReference type="RefSeq" id="WP_168888642.1">
    <property type="nucleotide sequence ID" value="NZ_JABAHY010000025.1"/>
</dbReference>
<evidence type="ECO:0000313" key="6">
    <source>
        <dbReference type="EMBL" id="NLS11159.1"/>
    </source>
</evidence>
<feature type="domain" description="Glycosyltransferase subfamily 4-like N-terminal" evidence="5">
    <location>
        <begin position="19"/>
        <end position="200"/>
    </location>
</feature>
<feature type="region of interest" description="Disordered" evidence="3">
    <location>
        <begin position="183"/>
        <end position="214"/>
    </location>
</feature>
<evidence type="ECO:0000256" key="2">
    <source>
        <dbReference type="ARBA" id="ARBA00022679"/>
    </source>
</evidence>
<dbReference type="Proteomes" id="UP000523139">
    <property type="component" value="Unassembled WGS sequence"/>
</dbReference>
<dbReference type="Pfam" id="PF13439">
    <property type="entry name" value="Glyco_transf_4"/>
    <property type="match status" value="1"/>
</dbReference>
<reference evidence="6 7" key="1">
    <citation type="submission" date="2020-04" db="EMBL/GenBank/DDBJ databases">
        <title>Nesterenkonia sp. nov., isolated from marine sediment.</title>
        <authorList>
            <person name="Zhang G."/>
        </authorList>
    </citation>
    <scope>NUCLEOTIDE SEQUENCE [LARGE SCALE GENOMIC DNA]</scope>
    <source>
        <strain evidence="6 7">MY13</strain>
    </source>
</reference>
<dbReference type="Gene3D" id="3.40.50.2000">
    <property type="entry name" value="Glycogen Phosphorylase B"/>
    <property type="match status" value="2"/>
</dbReference>
<feature type="domain" description="Glycosyl transferase family 1" evidence="4">
    <location>
        <begin position="216"/>
        <end position="380"/>
    </location>
</feature>
<keyword evidence="2 6" id="KW-0808">Transferase</keyword>